<evidence type="ECO:0008006" key="4">
    <source>
        <dbReference type="Google" id="ProtNLM"/>
    </source>
</evidence>
<accession>A0ABV7VA54</accession>
<keyword evidence="3" id="KW-1185">Reference proteome</keyword>
<feature type="transmembrane region" description="Helical" evidence="1">
    <location>
        <begin position="21"/>
        <end position="44"/>
    </location>
</feature>
<dbReference type="RefSeq" id="WP_379721120.1">
    <property type="nucleotide sequence ID" value="NZ_JBHRYJ010000001.1"/>
</dbReference>
<gene>
    <name evidence="2" type="ORF">ACFOOQ_02190</name>
</gene>
<name>A0ABV7VA54_9PROT</name>
<comment type="caution">
    <text evidence="2">The sequence shown here is derived from an EMBL/GenBank/DDBJ whole genome shotgun (WGS) entry which is preliminary data.</text>
</comment>
<dbReference type="Proteomes" id="UP001595711">
    <property type="component" value="Unassembled WGS sequence"/>
</dbReference>
<evidence type="ECO:0000313" key="2">
    <source>
        <dbReference type="EMBL" id="MFC3674334.1"/>
    </source>
</evidence>
<sequence>MHRHRPDHGFDFPVAVLAAGAWQRLAVLLPLLVLLWLAVGWALWEG</sequence>
<reference evidence="3" key="1">
    <citation type="journal article" date="2019" name="Int. J. Syst. Evol. Microbiol.">
        <title>The Global Catalogue of Microorganisms (GCM) 10K type strain sequencing project: providing services to taxonomists for standard genome sequencing and annotation.</title>
        <authorList>
            <consortium name="The Broad Institute Genomics Platform"/>
            <consortium name="The Broad Institute Genome Sequencing Center for Infectious Disease"/>
            <person name="Wu L."/>
            <person name="Ma J."/>
        </authorList>
    </citation>
    <scope>NUCLEOTIDE SEQUENCE [LARGE SCALE GENOMIC DNA]</scope>
    <source>
        <strain evidence="3">KCTC 42182</strain>
    </source>
</reference>
<keyword evidence="1" id="KW-0812">Transmembrane</keyword>
<evidence type="ECO:0000256" key="1">
    <source>
        <dbReference type="SAM" id="Phobius"/>
    </source>
</evidence>
<keyword evidence="1" id="KW-0472">Membrane</keyword>
<dbReference type="EMBL" id="JBHRYJ010000001">
    <property type="protein sequence ID" value="MFC3674334.1"/>
    <property type="molecule type" value="Genomic_DNA"/>
</dbReference>
<evidence type="ECO:0000313" key="3">
    <source>
        <dbReference type="Proteomes" id="UP001595711"/>
    </source>
</evidence>
<keyword evidence="1" id="KW-1133">Transmembrane helix</keyword>
<proteinExistence type="predicted"/>
<organism evidence="2 3">
    <name type="scientific">Ferrovibrio xuzhouensis</name>
    <dbReference type="NCBI Taxonomy" id="1576914"/>
    <lineage>
        <taxon>Bacteria</taxon>
        <taxon>Pseudomonadati</taxon>
        <taxon>Pseudomonadota</taxon>
        <taxon>Alphaproteobacteria</taxon>
        <taxon>Rhodospirillales</taxon>
        <taxon>Rhodospirillaceae</taxon>
        <taxon>Ferrovibrio</taxon>
    </lineage>
</organism>
<protein>
    <recommendedName>
        <fullName evidence="4">DUF58 domain-containing protein</fullName>
    </recommendedName>
</protein>